<feature type="compositionally biased region" description="Low complexity" evidence="2">
    <location>
        <begin position="913"/>
        <end position="934"/>
    </location>
</feature>
<gene>
    <name evidence="3" type="ORF">PtA15_16A204</name>
</gene>
<feature type="compositionally biased region" description="Polar residues" evidence="2">
    <location>
        <begin position="939"/>
        <end position="948"/>
    </location>
</feature>
<feature type="compositionally biased region" description="Low complexity" evidence="2">
    <location>
        <begin position="868"/>
        <end position="880"/>
    </location>
</feature>
<feature type="compositionally biased region" description="Polar residues" evidence="2">
    <location>
        <begin position="896"/>
        <end position="907"/>
    </location>
</feature>
<accession>A0ABY7D5D1</accession>
<dbReference type="EMBL" id="CP110436">
    <property type="protein sequence ID" value="WAQ92298.1"/>
    <property type="molecule type" value="Genomic_DNA"/>
</dbReference>
<name>A0ABY7D5D1_9BASI</name>
<dbReference type="GeneID" id="77804767"/>
<evidence type="ECO:0000313" key="4">
    <source>
        <dbReference type="Proteomes" id="UP001164743"/>
    </source>
</evidence>
<feature type="compositionally biased region" description="Pro residues" evidence="2">
    <location>
        <begin position="254"/>
        <end position="265"/>
    </location>
</feature>
<feature type="compositionally biased region" description="Low complexity" evidence="2">
    <location>
        <begin position="348"/>
        <end position="373"/>
    </location>
</feature>
<feature type="compositionally biased region" description="Low complexity" evidence="2">
    <location>
        <begin position="284"/>
        <end position="293"/>
    </location>
</feature>
<feature type="compositionally biased region" description="Polar residues" evidence="2">
    <location>
        <begin position="210"/>
        <end position="223"/>
    </location>
</feature>
<feature type="compositionally biased region" description="Gly residues" evidence="2">
    <location>
        <begin position="1093"/>
        <end position="1103"/>
    </location>
</feature>
<feature type="compositionally biased region" description="Basic and acidic residues" evidence="2">
    <location>
        <begin position="639"/>
        <end position="656"/>
    </location>
</feature>
<organism evidence="3 4">
    <name type="scientific">Puccinia triticina</name>
    <dbReference type="NCBI Taxonomy" id="208348"/>
    <lineage>
        <taxon>Eukaryota</taxon>
        <taxon>Fungi</taxon>
        <taxon>Dikarya</taxon>
        <taxon>Basidiomycota</taxon>
        <taxon>Pucciniomycotina</taxon>
        <taxon>Pucciniomycetes</taxon>
        <taxon>Pucciniales</taxon>
        <taxon>Pucciniaceae</taxon>
        <taxon>Puccinia</taxon>
    </lineage>
</organism>
<evidence type="ECO:0008006" key="5">
    <source>
        <dbReference type="Google" id="ProtNLM"/>
    </source>
</evidence>
<feature type="region of interest" description="Disordered" evidence="2">
    <location>
        <begin position="1"/>
        <end position="28"/>
    </location>
</feature>
<proteinExistence type="predicted"/>
<dbReference type="InterPro" id="IPR004838">
    <property type="entry name" value="NHTrfase_class1_PyrdxlP-BS"/>
</dbReference>
<feature type="compositionally biased region" description="Low complexity" evidence="2">
    <location>
        <begin position="1026"/>
        <end position="1039"/>
    </location>
</feature>
<dbReference type="Proteomes" id="UP001164743">
    <property type="component" value="Chromosome 16A"/>
</dbReference>
<feature type="compositionally biased region" description="Polar residues" evidence="2">
    <location>
        <begin position="508"/>
        <end position="545"/>
    </location>
</feature>
<feature type="compositionally biased region" description="Low complexity" evidence="2">
    <location>
        <begin position="1107"/>
        <end position="1122"/>
    </location>
</feature>
<feature type="region of interest" description="Disordered" evidence="2">
    <location>
        <begin position="45"/>
        <end position="98"/>
    </location>
</feature>
<dbReference type="RefSeq" id="XP_053027853.1">
    <property type="nucleotide sequence ID" value="XM_053163872.1"/>
</dbReference>
<feature type="compositionally biased region" description="Polar residues" evidence="2">
    <location>
        <begin position="464"/>
        <end position="474"/>
    </location>
</feature>
<feature type="compositionally biased region" description="Polar residues" evidence="2">
    <location>
        <begin position="268"/>
        <end position="283"/>
    </location>
</feature>
<keyword evidence="1" id="KW-0663">Pyridoxal phosphate</keyword>
<evidence type="ECO:0000313" key="3">
    <source>
        <dbReference type="EMBL" id="WAQ92298.1"/>
    </source>
</evidence>
<dbReference type="PROSITE" id="PS00105">
    <property type="entry name" value="AA_TRANSFER_CLASS_1"/>
    <property type="match status" value="1"/>
</dbReference>
<feature type="compositionally biased region" description="Polar residues" evidence="2">
    <location>
        <begin position="418"/>
        <end position="432"/>
    </location>
</feature>
<feature type="region of interest" description="Disordered" evidence="2">
    <location>
        <begin position="868"/>
        <end position="1161"/>
    </location>
</feature>
<feature type="compositionally biased region" description="Polar residues" evidence="2">
    <location>
        <begin position="72"/>
        <end position="86"/>
    </location>
</feature>
<sequence length="1194" mass="123491">MDRTLLPFQSRPPLPSGSPSAASRFARHPQSPLFRLAIARRPPLLAPGSTSCSTGLHPRPPTPFHARRSDHLAQQPSASHTRSFSYGKQPLPAHSQTDPRLLKCLLSTDDQSLAKDRTMGSSAYTDLDEDIIGRSVSSHRLDPACSESSRVGVPDHPAQPLSLPPAHQRSLSVPATPVDRSPARVRFERAMAGGSDRLADRRPPERPSSPGATPTNTTGSPASTELPAGPSAGDLYHPLPPDAIDSQHSARPSSPHPQPPPPPSGPSTTTLGDNQQPDVKSTHQQLPPSTTPTDLPPQVFPGKLNPLLPPPAPAPRSARQISFPRPFRRSLSLEPSAVQLPPSPPPEFDFSSFDNPPAHSASSSLLYSLLDDSPCMSNHHSTNHDLSGRPLIDLTDGPEEPTGTGKSQRAPHDRQRPTRTPFSHFTPLSSPVISERPFLSSVLSSPPTEYIPSRYRNRPEELSQHSPRQNQNEIGSELSEILRSLDESISNREPTQKTAPVGEHSPSRRSTPHQPSSDHTASGPTERQTAHRSASHTPRNQSSSRGHSKPASFPPSPAPVDRAPTATVASSKRSHSRAPSVHWSVHHSPAARSGTEPLTEEALRLHQSSEQILSGKSLPRSQAGSGRPGGDVAASPRPTDVESRVTRWEAGEPKDEELASLVESINQRNEARSQELTGLLRAVSRGIQEHDRLAEAETAMVRELSRSRQSQLGRGSPRDLGELAGEECGGSQFSAPFGSPVRTLHQPTSIRDGTFSPALEPLSHLHSHRPSLAGDMTTNIREASVAASLHAQSLMDNIRASRASSIRASVRAAEMASNGPAGQDDAPKPGSVAGTAKAASVAGTAKAASVAGTAKAASVAGTAKAASVAGTAKAPSAAGTVRAPSEAGTVRAASVAGSTKARSTRTAASLHEPSAAPQPSAPASRAQSIAPSQPGTMAAPSNHTQSRAPSVRDPSRAASLREPSVAGNSQNPGAAGSAKAPSVAGTAKVGSVAGSVKAPSACGTPKAGSIAAASVETGSVAGTAKAPSVAGSRAGSAAGTVKAPSVAGSVRPGTVAPSVRAPTEVVEEQEAPPASERAESVAPPTAADEEAAGGDGGEGGGDGGEGEAAPADDAPGEEQPAGDDPPAPADDTLVKSGPPTLVGTLAGEIIGGDQPVQEEDGHSEWIRFGRAGFKFHILDPSPPPELDDAAAKLP</sequence>
<evidence type="ECO:0000256" key="1">
    <source>
        <dbReference type="ARBA" id="ARBA00022898"/>
    </source>
</evidence>
<keyword evidence="4" id="KW-1185">Reference proteome</keyword>
<feature type="region of interest" description="Disordered" evidence="2">
    <location>
        <begin position="139"/>
        <end position="656"/>
    </location>
</feature>
<reference evidence="3" key="1">
    <citation type="submission" date="2022-10" db="EMBL/GenBank/DDBJ databases">
        <title>Puccinia triticina Genome sequencing and assembly.</title>
        <authorList>
            <person name="Li C."/>
        </authorList>
    </citation>
    <scope>NUCLEOTIDE SEQUENCE</scope>
    <source>
        <strain evidence="3">Pt15</strain>
    </source>
</reference>
<feature type="compositionally biased region" description="Polar residues" evidence="2">
    <location>
        <begin position="606"/>
        <end position="624"/>
    </location>
</feature>
<feature type="region of interest" description="Disordered" evidence="2">
    <location>
        <begin position="814"/>
        <end position="833"/>
    </location>
</feature>
<evidence type="ECO:0000256" key="2">
    <source>
        <dbReference type="SAM" id="MobiDB-lite"/>
    </source>
</evidence>
<protein>
    <recommendedName>
        <fullName evidence="5">Proteophosphoglycan ppg4</fullName>
    </recommendedName>
</protein>